<dbReference type="VEuPathDB" id="PiroplasmaDB:BBBOND_0300010"/>
<protein>
    <recommendedName>
        <fullName evidence="5">C3H1-type domain-containing protein</fullName>
    </recommendedName>
</protein>
<sequence length="2112" mass="236052">MTSINFYNNLSLVTLHFPSSTSCHCPDHVHPNSKSAELPCLINAMTSINLYNNLLILTILLLMMLLEEPCRTLTPSSLALVTLLDSLADLLVRVRVLRKPLRMLLSLSVNSAGLSVDTRKISELSQRVTQEINDINQRINSPNNLNNLPSSPSPSAELDKLQSKLQALKEVEELCGFLTNRNNASNEPKKLLENLCSGLETFLGFHPSSKGYDGTGIVYSDLDRLCDAVMGFLSGVLSAVKDDEAVKTYDNYMAKKLSEVLKEVNNNIGSGRTGLVASVGAVKGWLDNYLLESGTRTSRVTGNLGRLKDEIAGTYTNNVAGNADQKLETQLTRWTETLQSIELDVNNTENQYVNLLDHKLKNTLLHETNVIMKSVQVLQKSAGNAEFKRKVQAVDEELKWQKEKLDASVKDETAKVQKTLQNEFENIFNEIRRLTHCKWEHFKTLRPNVIAAKENLVNLNVEFKTQIIVALSDIKGRLDVLDRSKTYVGAETGKSKLQVDVVNIRRELGSISDTLEKYEYALSAWMKDANKLIEKAINVAGDILNKEPGRVIRETMEGKAGQLKNWKDEIGRYLESVKTEIKQKVEAANRLVAPLEKVYKKKLVDIKKAVLSTVGDHDDSKEGSDGKYTVLGLLNKLDDHVKTGLIAARDEMNKKLKTYIENELPGEVQKVLDELVKPIYEMRSSEHAGELGLFVKNVSTYAGQFKATFEQKIEDMVTAIVNDQKGVIKSYLNWYVDRCHRCFNKSGFNGNPSDIVTKLTPIISVQVKKLIQTPLTQTIGDVHIVLGSIGTYLAGVADAVDARKVFTVVKGIEDALEVREQDKTASPYKSNQKYLTMSLQTILTAMYQAVKGAADRLQTFIAQSQISALHTAIGKVQQLGSDVKRELGTGGNAVSSSSNGANFSKTVAAAIDSSLKQVITGNGTDISGIDFKEKTGVDAGLMSDYLKQTQKGAAKNDDTLRGKIENIKKHFDDIKRDSEYGPITINGIEHEANNELKSAITGITTYADAINVEYIKNALDTLSTESTDNLNEITKAFSDAGSFVRDKLNTLRTYKIDDYLNKTMEDIKALRTTELNNVITTSIKSILVVIDSLEQTPQFIDEKRQHVEDVMDKLKNEIGDKLDAIDSALNEADKYIQSGIDDVENTVRGAKKHAVEAIENLKHNLLCMTEYSFKSVTAQVRSLFAESHRADLSALKTLLSTQLKIITCTINKNLNTGLKGFLKTLSGDSIDLYAAGHDMDRRVKKPSTRNLLDEVKTAIDGAQQHGEKVKSLSSTFNHYSEHIFTYLLKDMAKHFTSQPDVNGAYTTNVTAIQHHLTALLDHISAHKHFDHQVPGKLETLKTSLTTFTSSHFGNASYPVLDAFPQSLVRFVGELERVYVSRYEGEVFTDTLMKKKKDSDEEEKITDYGTKLSKVCLSMISIINSDITLLNSKCDYPCQKDKINEYTELGGIMRKCGFGVSTTATKQDGELRNKDECTGSHILEKLGRVTASATNNTNLIHKLDSLNQHLHDYYRLCHIMYPSKRQPSSVYEMLVWLSGLRCNPVYDELLLNGLSVPFEDPEKETKEAGEDFEFTVVDPQSLYLNAYPKEISYNHVVASLEYICSNAYDLLSTILGTGNTYTLYSVDYCTNALNLRYPSVADDCLHSILDILRRMFPVLRFMHVQCMIGAAQHGWSDCRYGKDIPSAKRPCIDHLTDKEKNQLDCLPTYSASGQPTCQPNCQPNSPLMSYLNDCLPGHLPHQLTDIGCKAKCSTCPKSTPGMPCLTPLGFRGFSGTSKTGKEICNALDKFFDDIHLSSLFSLVPKPPSTLPEHFNFALSLVTCLNSTTHVDNKRRLTFGDKFGATIIDTSINLYDQSTKLTEALRNAYGIVQSSHTGDHSSYELTPLSSLSMKKSCVYPNRNVHCGPYIQSLWNDSYTYLAEKHADHYLSWALYLPWTLYDYLRRLLQDFQNISCRDWGCSRCQHGGKCMPGKHGVDYNCKCRSLVGCRGVQSTFYRYGFTFGNSMTLLESNGIRYCRDFSNQLTNVLNSEYFKTLFEKCDEFIFTIRQPFIWLNVALWSLSLFYLICVMLGRLDVLHIKSHLRIPSSHKITAQSLLAAAQVGRLAKISYLQP</sequence>
<reference evidence="4" key="1">
    <citation type="journal article" date="2014" name="Nucleic Acids Res.">
        <title>The evolutionary dynamics of variant antigen genes in Babesia reveal a history of genomic innovation underlying host-parasite interaction.</title>
        <authorList>
            <person name="Jackson A.P."/>
            <person name="Otto T.D."/>
            <person name="Darby A."/>
            <person name="Ramaprasad A."/>
            <person name="Xia D."/>
            <person name="Echaide I.E."/>
            <person name="Farber M."/>
            <person name="Gahlot S."/>
            <person name="Gamble J."/>
            <person name="Gupta D."/>
            <person name="Gupta Y."/>
            <person name="Jackson L."/>
            <person name="Malandrin L."/>
            <person name="Malas T.B."/>
            <person name="Moussa E."/>
            <person name="Nair M."/>
            <person name="Reid A.J."/>
            <person name="Sanders M."/>
            <person name="Sharma J."/>
            <person name="Tracey A."/>
            <person name="Quail M.A."/>
            <person name="Weir W."/>
            <person name="Wastling J.M."/>
            <person name="Hall N."/>
            <person name="Willadsen P."/>
            <person name="Lingelbach K."/>
            <person name="Shiels B."/>
            <person name="Tait A."/>
            <person name="Berriman M."/>
            <person name="Allred D.R."/>
            <person name="Pain A."/>
        </authorList>
    </citation>
    <scope>NUCLEOTIDE SEQUENCE [LARGE SCALE GENOMIC DNA]</scope>
    <source>
        <strain evidence="4">Bond</strain>
    </source>
</reference>
<keyword evidence="2" id="KW-0812">Transmembrane</keyword>
<evidence type="ECO:0008006" key="5">
    <source>
        <dbReference type="Google" id="ProtNLM"/>
    </source>
</evidence>
<name>A0A061D5V2_BABBI</name>
<organism evidence="3 4">
    <name type="scientific">Babesia bigemina</name>
    <dbReference type="NCBI Taxonomy" id="5866"/>
    <lineage>
        <taxon>Eukaryota</taxon>
        <taxon>Sar</taxon>
        <taxon>Alveolata</taxon>
        <taxon>Apicomplexa</taxon>
        <taxon>Aconoidasida</taxon>
        <taxon>Piroplasmida</taxon>
        <taxon>Babesiidae</taxon>
        <taxon>Babesia</taxon>
    </lineage>
</organism>
<evidence type="ECO:0000256" key="1">
    <source>
        <dbReference type="SAM" id="Coils"/>
    </source>
</evidence>
<keyword evidence="4" id="KW-1185">Reference proteome</keyword>
<evidence type="ECO:0000256" key="2">
    <source>
        <dbReference type="SAM" id="Phobius"/>
    </source>
</evidence>
<proteinExistence type="predicted"/>
<dbReference type="RefSeq" id="XP_012768282.1">
    <property type="nucleotide sequence ID" value="XM_012912828.1"/>
</dbReference>
<keyword evidence="2" id="KW-1133">Transmembrane helix</keyword>
<dbReference type="KEGG" id="bbig:BBBOND_0300010"/>
<dbReference type="Proteomes" id="UP000033188">
    <property type="component" value="Chromosome 3"/>
</dbReference>
<dbReference type="GeneID" id="24564637"/>
<evidence type="ECO:0000313" key="3">
    <source>
        <dbReference type="EMBL" id="CDR96096.1"/>
    </source>
</evidence>
<keyword evidence="1" id="KW-0175">Coiled coil</keyword>
<feature type="transmembrane region" description="Helical" evidence="2">
    <location>
        <begin position="2050"/>
        <end position="2073"/>
    </location>
</feature>
<evidence type="ECO:0000313" key="4">
    <source>
        <dbReference type="Proteomes" id="UP000033188"/>
    </source>
</evidence>
<feature type="coiled-coil region" evidence="1">
    <location>
        <begin position="331"/>
        <end position="358"/>
    </location>
</feature>
<dbReference type="EMBL" id="LK391709">
    <property type="protein sequence ID" value="CDR96096.1"/>
    <property type="molecule type" value="Genomic_DNA"/>
</dbReference>
<accession>A0A061D5V2</accession>
<gene>
    <name evidence="3" type="ORF">BBBOND_0300010</name>
</gene>
<keyword evidence="2" id="KW-0472">Membrane</keyword>